<dbReference type="Proteomes" id="UP000031843">
    <property type="component" value="Chromosome main"/>
</dbReference>
<dbReference type="OrthoDB" id="9013441at2"/>
<organism evidence="1 2">
    <name type="scientific">Cupriavidus basilensis</name>
    <dbReference type="NCBI Taxonomy" id="68895"/>
    <lineage>
        <taxon>Bacteria</taxon>
        <taxon>Pseudomonadati</taxon>
        <taxon>Pseudomonadota</taxon>
        <taxon>Betaproteobacteria</taxon>
        <taxon>Burkholderiales</taxon>
        <taxon>Burkholderiaceae</taxon>
        <taxon>Cupriavidus</taxon>
    </lineage>
</organism>
<accession>A0A0C4Y8S2</accession>
<evidence type="ECO:0000313" key="1">
    <source>
        <dbReference type="EMBL" id="AJG19380.1"/>
    </source>
</evidence>
<dbReference type="EMBL" id="CP010536">
    <property type="protein sequence ID" value="AJG19380.1"/>
    <property type="molecule type" value="Genomic_DNA"/>
</dbReference>
<dbReference type="STRING" id="68895.RR42_m1985"/>
<dbReference type="KEGG" id="cbw:RR42_m1985"/>
<protein>
    <submittedName>
        <fullName evidence="1">Uncharacterized protein</fullName>
    </submittedName>
</protein>
<dbReference type="AlphaFoldDB" id="A0A0C4Y8S2"/>
<proteinExistence type="predicted"/>
<gene>
    <name evidence="1" type="ORF">RR42_m1985</name>
</gene>
<reference evidence="1 2" key="1">
    <citation type="journal article" date="2015" name="Genome Announc.">
        <title>Complete Genome Sequence of Cupriavidus basilensis 4G11, Isolated from the Oak Ridge Field Research Center Site.</title>
        <authorList>
            <person name="Ray J."/>
            <person name="Waters R.J."/>
            <person name="Skerker J.M."/>
            <person name="Kuehl J.V."/>
            <person name="Price M.N."/>
            <person name="Huang J."/>
            <person name="Chakraborty R."/>
            <person name="Arkin A.P."/>
            <person name="Deutschbauer A."/>
        </authorList>
    </citation>
    <scope>NUCLEOTIDE SEQUENCE [LARGE SCALE GENOMIC DNA]</scope>
    <source>
        <strain evidence="1">4G11</strain>
    </source>
</reference>
<keyword evidence="2" id="KW-1185">Reference proteome</keyword>
<name>A0A0C4Y8S2_9BURK</name>
<evidence type="ECO:0000313" key="2">
    <source>
        <dbReference type="Proteomes" id="UP000031843"/>
    </source>
</evidence>
<sequence>MKIELRGDIWERLFPHAFTLMDEVRTHGGIEPFWTFGGRTVLIEAGPPIMREQFARIQRIGFDRSFDECVALARDFLNSLRETNNAPRRARERQRP</sequence>
<dbReference type="RefSeq" id="WP_043346151.1">
    <property type="nucleotide sequence ID" value="NZ_CP010536.1"/>
</dbReference>